<name>A0ABW3JUR3_9FLAO</name>
<evidence type="ECO:0000313" key="1">
    <source>
        <dbReference type="EMBL" id="MFD0993809.1"/>
    </source>
</evidence>
<sequence>MKFRILTTLVFLVTLTTNSQEKLGYFFNNLKKSSYSINIKEIFPVVNQQNGNTVVFLKDAKNIYAYKLNDSFKVISKIALENSKRKFKTLLGFSISDNEDYSLYLSNKSKNKFIRTTFSFKNKKSSSREFTLGNNEEFVQTASLNNKFYLITSKKHSDIVNLHIHQNENSESKKIDFSDQKIIDKLGQGTYVGNLLLYKPFIASDGFVKNKKSEEIIKIDSDVPNAIEIVSKTNKMYLNKDQIIFTFDSSNKNTQAIVIDPEKYKGTFKSFPKDLRSAKKTNSFFVDEKIFISTTNKNKLFLQIFDFNSEKLLKKYTIEKDKPISFKNTPIIQEGGAYTMVRKLESAKKFLRKINAGEFGISARKTNNTYKVTIGGYVKKASPGQMGAMGFSMTMSGSFLSPTFNAFVSSSNTRSIRIKSLLDLNFEHVKDKIPDNVFDKINDYTFNNSLETTIFKYKDFYIKGEYSQGSKLFTLKKFTD</sequence>
<comment type="caution">
    <text evidence="1">The sequence shown here is derived from an EMBL/GenBank/DDBJ whole genome shotgun (WGS) entry which is preliminary data.</text>
</comment>
<proteinExistence type="predicted"/>
<dbReference type="Proteomes" id="UP001597062">
    <property type="component" value="Unassembled WGS sequence"/>
</dbReference>
<accession>A0ABW3JUR3</accession>
<reference evidence="2" key="1">
    <citation type="journal article" date="2019" name="Int. J. Syst. Evol. Microbiol.">
        <title>The Global Catalogue of Microorganisms (GCM) 10K type strain sequencing project: providing services to taxonomists for standard genome sequencing and annotation.</title>
        <authorList>
            <consortium name="The Broad Institute Genomics Platform"/>
            <consortium name="The Broad Institute Genome Sequencing Center for Infectious Disease"/>
            <person name="Wu L."/>
            <person name="Ma J."/>
        </authorList>
    </citation>
    <scope>NUCLEOTIDE SEQUENCE [LARGE SCALE GENOMIC DNA]</scope>
    <source>
        <strain evidence="2">CCUG 60527</strain>
    </source>
</reference>
<organism evidence="1 2">
    <name type="scientific">Tenacibaculum geojense</name>
    <dbReference type="NCBI Taxonomy" id="915352"/>
    <lineage>
        <taxon>Bacteria</taxon>
        <taxon>Pseudomonadati</taxon>
        <taxon>Bacteroidota</taxon>
        <taxon>Flavobacteriia</taxon>
        <taxon>Flavobacteriales</taxon>
        <taxon>Flavobacteriaceae</taxon>
        <taxon>Tenacibaculum</taxon>
    </lineage>
</organism>
<dbReference type="EMBL" id="JBHTJR010000051">
    <property type="protein sequence ID" value="MFD0993809.1"/>
    <property type="molecule type" value="Genomic_DNA"/>
</dbReference>
<gene>
    <name evidence="1" type="ORF">ACFQ1U_11380</name>
</gene>
<keyword evidence="2" id="KW-1185">Reference proteome</keyword>
<evidence type="ECO:0000313" key="2">
    <source>
        <dbReference type="Proteomes" id="UP001597062"/>
    </source>
</evidence>
<protein>
    <submittedName>
        <fullName evidence="1">Uncharacterized protein</fullName>
    </submittedName>
</protein>
<dbReference type="RefSeq" id="WP_386108448.1">
    <property type="nucleotide sequence ID" value="NZ_JBHTJR010000051.1"/>
</dbReference>